<name>A0AAU2A9Y9_9ACTN</name>
<dbReference type="Gene3D" id="3.40.50.1820">
    <property type="entry name" value="alpha/beta hydrolase"/>
    <property type="match status" value="1"/>
</dbReference>
<proteinExistence type="inferred from homology"/>
<sequence length="254" mass="27434">MLCLPYAGAGGSVYARWQQGLRERGCSVEVIPVRLPGREGRAGEPRFTRLAPLVRTLDAELGPLLDQPDPYLVYGHSMGALLGYALTLRRQSRGAHLPRALLLGAYRAPHLPAPRIAEPDTPDAELAAALARVGGLPAPLLDHPEWLRVLLPVVRDDLSVCTDANSPRTSWTSPVRVPLHLFAGERDSLVGVREMVAWRRLAGRGCEVRTLPGGHFFVRSHEDQVLDEVACLVRRYGGGLTHLGAGTGGSSQAS</sequence>
<dbReference type="PANTHER" id="PTHR11487:SF0">
    <property type="entry name" value="S-ACYL FATTY ACID SYNTHASE THIOESTERASE, MEDIUM CHAIN"/>
    <property type="match status" value="1"/>
</dbReference>
<organism evidence="3">
    <name type="scientific">Streptomyces sp. NBC_00093</name>
    <dbReference type="NCBI Taxonomy" id="2975649"/>
    <lineage>
        <taxon>Bacteria</taxon>
        <taxon>Bacillati</taxon>
        <taxon>Actinomycetota</taxon>
        <taxon>Actinomycetes</taxon>
        <taxon>Kitasatosporales</taxon>
        <taxon>Streptomycetaceae</taxon>
        <taxon>Streptomyces</taxon>
    </lineage>
</organism>
<feature type="domain" description="Thioesterase" evidence="2">
    <location>
        <begin position="2"/>
        <end position="228"/>
    </location>
</feature>
<protein>
    <submittedName>
        <fullName evidence="3">Alpha/beta fold hydrolase</fullName>
    </submittedName>
</protein>
<reference evidence="3" key="1">
    <citation type="submission" date="2022-10" db="EMBL/GenBank/DDBJ databases">
        <title>The complete genomes of actinobacterial strains from the NBC collection.</title>
        <authorList>
            <person name="Joergensen T.S."/>
            <person name="Alvarez Arevalo M."/>
            <person name="Sterndorff E.B."/>
            <person name="Faurdal D."/>
            <person name="Vuksanovic O."/>
            <person name="Mourched A.-S."/>
            <person name="Charusanti P."/>
            <person name="Shaw S."/>
            <person name="Blin K."/>
            <person name="Weber T."/>
        </authorList>
    </citation>
    <scope>NUCLEOTIDE SEQUENCE</scope>
    <source>
        <strain evidence="3">NBC_00093</strain>
    </source>
</reference>
<gene>
    <name evidence="3" type="ORF">OHA22_39940</name>
</gene>
<dbReference type="GO" id="GO:0008610">
    <property type="term" value="P:lipid biosynthetic process"/>
    <property type="evidence" value="ECO:0007669"/>
    <property type="project" value="TreeGrafter"/>
</dbReference>
<dbReference type="InterPro" id="IPR029058">
    <property type="entry name" value="AB_hydrolase_fold"/>
</dbReference>
<dbReference type="GO" id="GO:0016787">
    <property type="term" value="F:hydrolase activity"/>
    <property type="evidence" value="ECO:0007669"/>
    <property type="project" value="UniProtKB-KW"/>
</dbReference>
<evidence type="ECO:0000259" key="2">
    <source>
        <dbReference type="Pfam" id="PF00975"/>
    </source>
</evidence>
<evidence type="ECO:0000313" key="3">
    <source>
        <dbReference type="EMBL" id="WTT21271.1"/>
    </source>
</evidence>
<dbReference type="SUPFAM" id="SSF53474">
    <property type="entry name" value="alpha/beta-Hydrolases"/>
    <property type="match status" value="1"/>
</dbReference>
<dbReference type="AlphaFoldDB" id="A0AAU2A9Y9"/>
<keyword evidence="3" id="KW-0378">Hydrolase</keyword>
<dbReference type="EMBL" id="CP108222">
    <property type="protein sequence ID" value="WTT21271.1"/>
    <property type="molecule type" value="Genomic_DNA"/>
</dbReference>
<dbReference type="InterPro" id="IPR012223">
    <property type="entry name" value="TEII"/>
</dbReference>
<evidence type="ECO:0000256" key="1">
    <source>
        <dbReference type="ARBA" id="ARBA00007169"/>
    </source>
</evidence>
<dbReference type="PANTHER" id="PTHR11487">
    <property type="entry name" value="THIOESTERASE"/>
    <property type="match status" value="1"/>
</dbReference>
<dbReference type="Pfam" id="PF00975">
    <property type="entry name" value="Thioesterase"/>
    <property type="match status" value="1"/>
</dbReference>
<dbReference type="InterPro" id="IPR001031">
    <property type="entry name" value="Thioesterase"/>
</dbReference>
<comment type="similarity">
    <text evidence="1">Belongs to the thioesterase family.</text>
</comment>
<accession>A0AAU2A9Y9</accession>